<dbReference type="Proteomes" id="UP000320722">
    <property type="component" value="Chromosome"/>
</dbReference>
<dbReference type="EMBL" id="CP036347">
    <property type="protein sequence ID" value="QDU03028.1"/>
    <property type="molecule type" value="Genomic_DNA"/>
</dbReference>
<sequence length="457" mass="53337">MNNTPQNYFRLNRLTEEDIDQIVFNAGGKRAVSDHCLETELNADYLLDDAIVELKLIEEEGLEKETRRRKVADIFGKTQVDRPVVVIDPNLLCKKDLQKYQNAMEGPIKTQVKKAAKQLYSTWGKNNSHLRVLLAINNGYSALDADEFNSIVVKCATNDTAKIDYVITAGFYYYSDDHENYFFPTFELFQIQTDVEFHSFTKLKDCWHRYTEKLLTLMLLDEREIKNPKNPVIDIEYLYQGIKYLKPAPPMGKPSEFYTDGVRPRYNSTGIERLPPIGIAFPQLSKDQWCKFKMHLPHENLLQGEYTKWRKFVSEEMKKNDEKLMPAVGIDIVFEQFEKWCDSTAREMSFSNLCYFSRYLFDAQVRKVIHRSNPADNIKINYTCYIYLSTEELGRDKANDISSIYYVSEIPGLERQEELLKDQLLFFEFGLAIASAYAIKYGTSLVIHEIDKTYCWN</sequence>
<name>A0A517WCQ0_9PLAN</name>
<organism evidence="1 2">
    <name type="scientific">Gimesia chilikensis</name>
    <dbReference type="NCBI Taxonomy" id="2605989"/>
    <lineage>
        <taxon>Bacteria</taxon>
        <taxon>Pseudomonadati</taxon>
        <taxon>Planctomycetota</taxon>
        <taxon>Planctomycetia</taxon>
        <taxon>Planctomycetales</taxon>
        <taxon>Planctomycetaceae</taxon>
        <taxon>Gimesia</taxon>
    </lineage>
</organism>
<gene>
    <name evidence="1" type="ORF">V6x_27380</name>
</gene>
<protein>
    <submittedName>
        <fullName evidence="1">Uncharacterized protein</fullName>
    </submittedName>
</protein>
<dbReference type="RefSeq" id="WP_145040507.1">
    <property type="nucleotide sequence ID" value="NZ_CP036347.1"/>
</dbReference>
<proteinExistence type="predicted"/>
<evidence type="ECO:0000313" key="2">
    <source>
        <dbReference type="Proteomes" id="UP000320722"/>
    </source>
</evidence>
<accession>A0A517WCQ0</accession>
<reference evidence="1 2" key="1">
    <citation type="submission" date="2019-02" db="EMBL/GenBank/DDBJ databases">
        <title>Deep-cultivation of Planctomycetes and their phenomic and genomic characterization uncovers novel biology.</title>
        <authorList>
            <person name="Wiegand S."/>
            <person name="Jogler M."/>
            <person name="Boedeker C."/>
            <person name="Pinto D."/>
            <person name="Vollmers J."/>
            <person name="Rivas-Marin E."/>
            <person name="Kohn T."/>
            <person name="Peeters S.H."/>
            <person name="Heuer A."/>
            <person name="Rast P."/>
            <person name="Oberbeckmann S."/>
            <person name="Bunk B."/>
            <person name="Jeske O."/>
            <person name="Meyerdierks A."/>
            <person name="Storesund J.E."/>
            <person name="Kallscheuer N."/>
            <person name="Luecker S."/>
            <person name="Lage O.M."/>
            <person name="Pohl T."/>
            <person name="Merkel B.J."/>
            <person name="Hornburger P."/>
            <person name="Mueller R.-W."/>
            <person name="Bruemmer F."/>
            <person name="Labrenz M."/>
            <person name="Spormann A.M."/>
            <person name="Op den Camp H."/>
            <person name="Overmann J."/>
            <person name="Amann R."/>
            <person name="Jetten M.S.M."/>
            <person name="Mascher T."/>
            <person name="Medema M.H."/>
            <person name="Devos D.P."/>
            <person name="Kaster A.-K."/>
            <person name="Ovreas L."/>
            <person name="Rohde M."/>
            <person name="Galperin M.Y."/>
            <person name="Jogler C."/>
        </authorList>
    </citation>
    <scope>NUCLEOTIDE SEQUENCE [LARGE SCALE GENOMIC DNA]</scope>
    <source>
        <strain evidence="1 2">V6</strain>
    </source>
</reference>
<evidence type="ECO:0000313" key="1">
    <source>
        <dbReference type="EMBL" id="QDU03028.1"/>
    </source>
</evidence>
<dbReference type="AlphaFoldDB" id="A0A517WCQ0"/>